<keyword evidence="2" id="KW-1185">Reference proteome</keyword>
<dbReference type="AlphaFoldDB" id="A0A4R5M5H1"/>
<reference evidence="1 2" key="1">
    <citation type="submission" date="2019-03" db="EMBL/GenBank/DDBJ databases">
        <title>Paraburkholderia sp. 4M-K11, isolated from subtropical forest soil.</title>
        <authorList>
            <person name="Gao Z.-H."/>
            <person name="Qiu L.-H."/>
        </authorList>
    </citation>
    <scope>NUCLEOTIDE SEQUENCE [LARGE SCALE GENOMIC DNA]</scope>
    <source>
        <strain evidence="1 2">4M-K11</strain>
    </source>
</reference>
<dbReference type="EMBL" id="SMRP01000012">
    <property type="protein sequence ID" value="TDG21198.1"/>
    <property type="molecule type" value="Genomic_DNA"/>
</dbReference>
<comment type="caution">
    <text evidence="1">The sequence shown here is derived from an EMBL/GenBank/DDBJ whole genome shotgun (WGS) entry which is preliminary data.</text>
</comment>
<accession>A0A4R5M5H1</accession>
<evidence type="ECO:0000313" key="1">
    <source>
        <dbReference type="EMBL" id="TDG21198.1"/>
    </source>
</evidence>
<dbReference type="Proteomes" id="UP000295722">
    <property type="component" value="Unassembled WGS sequence"/>
</dbReference>
<name>A0A4R5M5H1_9BURK</name>
<dbReference type="RefSeq" id="WP_133197107.1">
    <property type="nucleotide sequence ID" value="NZ_JBHUCW010000022.1"/>
</dbReference>
<gene>
    <name evidence="1" type="ORF">EYW47_22805</name>
</gene>
<organism evidence="1 2">
    <name type="scientific">Paraburkholderia silviterrae</name>
    <dbReference type="NCBI Taxonomy" id="2528715"/>
    <lineage>
        <taxon>Bacteria</taxon>
        <taxon>Pseudomonadati</taxon>
        <taxon>Pseudomonadota</taxon>
        <taxon>Betaproteobacteria</taxon>
        <taxon>Burkholderiales</taxon>
        <taxon>Burkholderiaceae</taxon>
        <taxon>Paraburkholderia</taxon>
    </lineage>
</organism>
<protein>
    <submittedName>
        <fullName evidence="1">Uncharacterized protein</fullName>
    </submittedName>
</protein>
<evidence type="ECO:0000313" key="2">
    <source>
        <dbReference type="Proteomes" id="UP000295722"/>
    </source>
</evidence>
<sequence length="93" mass="10533">MIEQTETEMRVTLAEIARGLLDEPYRVRIFLGSGQAWEIELLTDSRQIHQIQTQRGPTRTWLALDKAIEAALTYCTDAKSISVEIGSIVLESR</sequence>
<proteinExistence type="predicted"/>